<accession>Q6LGJ9</accession>
<proteinExistence type="predicted"/>
<dbReference type="HOGENOM" id="CLU_852186_0_0_6"/>
<dbReference type="Proteomes" id="UP000000593">
    <property type="component" value="Chromosome 2"/>
</dbReference>
<reference evidence="3" key="1">
    <citation type="journal article" date="2005" name="Science">
        <title>Life at depth: Photobacterium profundum genome sequence and expression analysis.</title>
        <authorList>
            <person name="Vezzi A."/>
            <person name="Campanaro S."/>
            <person name="D'Angelo M."/>
            <person name="Simonato F."/>
            <person name="Vitulo N."/>
            <person name="Lauro F.M."/>
            <person name="Cestaro A."/>
            <person name="Malacrida G."/>
            <person name="Simionati B."/>
            <person name="Cannata N."/>
            <person name="Romualdi C."/>
            <person name="Bartlett D.H."/>
            <person name="Valle G."/>
        </authorList>
    </citation>
    <scope>NUCLEOTIDE SEQUENCE [LARGE SCALE GENOMIC DNA]</scope>
    <source>
        <strain evidence="3">ATCC BAA-1253 / SS9</strain>
    </source>
</reference>
<protein>
    <submittedName>
        <fullName evidence="2">Uncharacterized protein</fullName>
    </submittedName>
</protein>
<sequence length="326" mass="36862">MSFTCKLKQLSCCIALLLPILSAANEIPDIPEGVTNYEIIQFDWRQKHWLINSFTNSYDSSVKRVVSPFYSNDIEKFPFSAKAGTSGEPDFSAEDGWELIHQELGFEKNGAQQESKEYSYPYIALYNRSRGIVRVISYINHAPYTYNSVELALSVRGDNPNAQPLNLFANYKPIGNHDIAHYPREATSLARYYVHDDGQFVFGDFPISYDPCVDSTDLKMAVRISPIQQANLTLSGRYMGTEADVVKEGEYMQRDFLSSFIKSGDNLDPDSVGILSYQNYQRLFNETDRDRFAKAIYREEGNAELDMLIKILQGGLSIASTGAEFS</sequence>
<evidence type="ECO:0000313" key="2">
    <source>
        <dbReference type="EMBL" id="CAG23581.1"/>
    </source>
</evidence>
<dbReference type="STRING" id="298386.PBPRB1721"/>
<dbReference type="EMBL" id="CR378680">
    <property type="protein sequence ID" value="CAG23581.1"/>
    <property type="molecule type" value="Genomic_DNA"/>
</dbReference>
<gene>
    <name evidence="2" type="ordered locus">PBPRB1721</name>
</gene>
<keyword evidence="1" id="KW-0732">Signal</keyword>
<feature type="signal peptide" evidence="1">
    <location>
        <begin position="1"/>
        <end position="24"/>
    </location>
</feature>
<dbReference type="AlphaFoldDB" id="Q6LGJ9"/>
<evidence type="ECO:0000256" key="1">
    <source>
        <dbReference type="SAM" id="SignalP"/>
    </source>
</evidence>
<name>Q6LGJ9_PHOPR</name>
<organism evidence="2 3">
    <name type="scientific">Photobacterium profundum (strain SS9)</name>
    <dbReference type="NCBI Taxonomy" id="298386"/>
    <lineage>
        <taxon>Bacteria</taxon>
        <taxon>Pseudomonadati</taxon>
        <taxon>Pseudomonadota</taxon>
        <taxon>Gammaproteobacteria</taxon>
        <taxon>Vibrionales</taxon>
        <taxon>Vibrionaceae</taxon>
        <taxon>Photobacterium</taxon>
    </lineage>
</organism>
<dbReference type="KEGG" id="ppr:PBPRB1721"/>
<evidence type="ECO:0000313" key="3">
    <source>
        <dbReference type="Proteomes" id="UP000000593"/>
    </source>
</evidence>
<keyword evidence="3" id="KW-1185">Reference proteome</keyword>
<feature type="chain" id="PRO_5004276041" evidence="1">
    <location>
        <begin position="25"/>
        <end position="326"/>
    </location>
</feature>